<proteinExistence type="predicted"/>
<evidence type="ECO:0000313" key="2">
    <source>
        <dbReference type="Proteomes" id="UP000569005"/>
    </source>
</evidence>
<reference evidence="1" key="1">
    <citation type="submission" date="2020-08" db="EMBL/GenBank/DDBJ databases">
        <title>Genomic Encyclopedia of Type Strains, Phase IV (KMG-V): Genome sequencing to study the core and pangenomes of soil and plant-associated prokaryotes.</title>
        <authorList>
            <person name="Whitman W."/>
        </authorList>
    </citation>
    <scope>NUCLEOTIDE SEQUENCE</scope>
    <source>
        <strain evidence="1">M8UP15</strain>
    </source>
</reference>
<dbReference type="EMBL" id="JACHEA010000001">
    <property type="protein sequence ID" value="MBB5341314.1"/>
    <property type="molecule type" value="Genomic_DNA"/>
</dbReference>
<comment type="caution">
    <text evidence="1">The sequence shown here is derived from an EMBL/GenBank/DDBJ whole genome shotgun (WGS) entry which is preliminary data.</text>
</comment>
<dbReference type="Proteomes" id="UP000569005">
    <property type="component" value="Unassembled WGS sequence"/>
</dbReference>
<evidence type="ECO:0000313" key="1">
    <source>
        <dbReference type="EMBL" id="MBB5341314.1"/>
    </source>
</evidence>
<accession>A0ACC5P383</accession>
<name>A0ACC5P383_9BACT</name>
<gene>
    <name evidence="1" type="ORF">HDF13_003647</name>
</gene>
<sequence>MLKKITLLRERVEDWTAYPFSVPTIASLPEISHSRIAFFAGENGTGKSTFLEAIAAHYGFGPEGGNRNIRHDTTEHNHSTDSLVRALRLSFDKRTGAGFHLNVANRRVVNDWNENPVFVSDVEFVQGPNGKSPPR</sequence>
<protein>
    <submittedName>
        <fullName evidence="1">ATPase</fullName>
    </submittedName>
</protein>
<keyword evidence="2" id="KW-1185">Reference proteome</keyword>
<organism evidence="1 2">
    <name type="scientific">Tunturiibacter gelidiferens</name>
    <dbReference type="NCBI Taxonomy" id="3069689"/>
    <lineage>
        <taxon>Bacteria</taxon>
        <taxon>Pseudomonadati</taxon>
        <taxon>Acidobacteriota</taxon>
        <taxon>Terriglobia</taxon>
        <taxon>Terriglobales</taxon>
        <taxon>Acidobacteriaceae</taxon>
        <taxon>Tunturiibacter</taxon>
    </lineage>
</organism>